<keyword evidence="9" id="KW-1185">Reference proteome</keyword>
<gene>
    <name evidence="8" type="primary">DUOXA1</name>
</gene>
<evidence type="ECO:0000256" key="3">
    <source>
        <dbReference type="ARBA" id="ARBA00022692"/>
    </source>
</evidence>
<dbReference type="GeneTree" id="ENSGT00390000008240"/>
<dbReference type="PANTHER" id="PTHR31158">
    <property type="entry name" value="DUAL OXIDASE 2"/>
    <property type="match status" value="1"/>
</dbReference>
<evidence type="ECO:0000256" key="4">
    <source>
        <dbReference type="ARBA" id="ARBA00022989"/>
    </source>
</evidence>
<keyword evidence="4 7" id="KW-1133">Transmembrane helix</keyword>
<dbReference type="GO" id="GO:0015031">
    <property type="term" value="P:protein transport"/>
    <property type="evidence" value="ECO:0007669"/>
    <property type="project" value="InterPro"/>
</dbReference>
<evidence type="ECO:0000313" key="8">
    <source>
        <dbReference type="Ensembl" id="ENSSBOP00000001504.1"/>
    </source>
</evidence>
<dbReference type="GO" id="GO:0005789">
    <property type="term" value="C:endoplasmic reticulum membrane"/>
    <property type="evidence" value="ECO:0007669"/>
    <property type="project" value="InterPro"/>
</dbReference>
<name>A0A2K6S286_SAIBB</name>
<feature type="transmembrane region" description="Helical" evidence="7">
    <location>
        <begin position="250"/>
        <end position="271"/>
    </location>
</feature>
<reference evidence="8" key="1">
    <citation type="submission" date="2025-08" db="UniProtKB">
        <authorList>
            <consortium name="Ensembl"/>
        </authorList>
    </citation>
    <scope>IDENTIFICATION</scope>
</reference>
<protein>
    <submittedName>
        <fullName evidence="8">Dual oxidase maturation factor 1</fullName>
    </submittedName>
</protein>
<keyword evidence="5 7" id="KW-0472">Membrane</keyword>
<evidence type="ECO:0000256" key="2">
    <source>
        <dbReference type="ARBA" id="ARBA00009816"/>
    </source>
</evidence>
<proteinExistence type="inferred from homology"/>
<feature type="transmembrane region" description="Helical" evidence="7">
    <location>
        <begin position="52"/>
        <end position="72"/>
    </location>
</feature>
<dbReference type="GO" id="GO:2000609">
    <property type="term" value="P:regulation of thyroid hormone generation"/>
    <property type="evidence" value="ECO:0007669"/>
    <property type="project" value="Ensembl"/>
</dbReference>
<dbReference type="AlphaFoldDB" id="A0A2K6S286"/>
<feature type="transmembrane region" description="Helical" evidence="7">
    <location>
        <begin position="25"/>
        <end position="45"/>
    </location>
</feature>
<comment type="similarity">
    <text evidence="2">Belongs to the DUOXA family.</text>
</comment>
<dbReference type="GO" id="GO:0050727">
    <property type="term" value="P:regulation of inflammatory response"/>
    <property type="evidence" value="ECO:0007669"/>
    <property type="project" value="Ensembl"/>
</dbReference>
<dbReference type="InterPro" id="IPR018469">
    <property type="entry name" value="Dual_oxidase_maturation_fac"/>
</dbReference>
<dbReference type="GO" id="GO:0045666">
    <property type="term" value="P:positive regulation of neuron differentiation"/>
    <property type="evidence" value="ECO:0007669"/>
    <property type="project" value="Ensembl"/>
</dbReference>
<keyword evidence="3 7" id="KW-0812">Transmembrane</keyword>
<reference evidence="8" key="2">
    <citation type="submission" date="2025-09" db="UniProtKB">
        <authorList>
            <consortium name="Ensembl"/>
        </authorList>
    </citation>
    <scope>IDENTIFICATION</scope>
</reference>
<dbReference type="GO" id="GO:0042743">
    <property type="term" value="P:hydrogen peroxide metabolic process"/>
    <property type="evidence" value="ECO:0007669"/>
    <property type="project" value="Ensembl"/>
</dbReference>
<feature type="transmembrane region" description="Helical" evidence="7">
    <location>
        <begin position="210"/>
        <end position="230"/>
    </location>
</feature>
<keyword evidence="6" id="KW-0325">Glycoprotein</keyword>
<accession>A0A2K6S286</accession>
<dbReference type="GO" id="GO:0005886">
    <property type="term" value="C:plasma membrane"/>
    <property type="evidence" value="ECO:0007669"/>
    <property type="project" value="Ensembl"/>
</dbReference>
<dbReference type="STRING" id="39432.ENSSBOP00000001504"/>
<dbReference type="GO" id="GO:0010729">
    <property type="term" value="P:positive regulation of hydrogen peroxide biosynthetic process"/>
    <property type="evidence" value="ECO:0007669"/>
    <property type="project" value="Ensembl"/>
</dbReference>
<organism evidence="8 9">
    <name type="scientific">Saimiri boliviensis boliviensis</name>
    <name type="common">Bolivian squirrel monkey</name>
    <dbReference type="NCBI Taxonomy" id="39432"/>
    <lineage>
        <taxon>Eukaryota</taxon>
        <taxon>Metazoa</taxon>
        <taxon>Chordata</taxon>
        <taxon>Craniata</taxon>
        <taxon>Vertebrata</taxon>
        <taxon>Euteleostomi</taxon>
        <taxon>Mammalia</taxon>
        <taxon>Eutheria</taxon>
        <taxon>Euarchontoglires</taxon>
        <taxon>Primates</taxon>
        <taxon>Haplorrhini</taxon>
        <taxon>Platyrrhini</taxon>
        <taxon>Cebidae</taxon>
        <taxon>Saimiriinae</taxon>
        <taxon>Saimiri</taxon>
    </lineage>
</organism>
<evidence type="ECO:0000256" key="5">
    <source>
        <dbReference type="ARBA" id="ARBA00023136"/>
    </source>
</evidence>
<evidence type="ECO:0000256" key="7">
    <source>
        <dbReference type="SAM" id="Phobius"/>
    </source>
</evidence>
<feature type="transmembrane region" description="Helical" evidence="7">
    <location>
        <begin position="179"/>
        <end position="198"/>
    </location>
</feature>
<dbReference type="Ensembl" id="ENSSBOT00000008388.1">
    <property type="protein sequence ID" value="ENSSBOP00000001504.1"/>
    <property type="gene ID" value="ENSSBOG00000007091.1"/>
</dbReference>
<dbReference type="PANTHER" id="PTHR31158:SF3">
    <property type="entry name" value="DUAL OXIDASE MATURATION FACTOR 1"/>
    <property type="match status" value="1"/>
</dbReference>
<comment type="subcellular location">
    <subcellularLocation>
        <location evidence="1">Membrane</location>
        <topology evidence="1">Multi-pass membrane protein</topology>
    </subcellularLocation>
</comment>
<evidence type="ECO:0000256" key="6">
    <source>
        <dbReference type="ARBA" id="ARBA00023180"/>
    </source>
</evidence>
<sequence>MAALGHTFPFYAGPKPTFPMDTTSATIIMIFLTALATFIVILPGIRGKTRLFWLLRVVTSLFIGAAILAVNFSSEWSVGQVSTNTSYKAFSSEWISADVGLQVGLSGVNITLTGTPVQQLNETINYNEEFTWRLGENYAEEYAKALEKGLPDPVLYLAEKFTPRSPCGLYRQYRLAGHYASATLWVAFLCWLLANVMLSMPVLVYGGHMLLATGIFQLLALLFFCMATSLTPPCPLRLGASVLHTHRGPAFWITLTTGLLCVLLGLAMMVAHRMQPHRLKAFFNQSVDEDPMLEGSPEEGGLLSPRYRPMADSPEPQAIPLSEASSIKAYSRPRRLSLAPSEALLSQAWGHCFPACEVPRRGSPFSPGCSPRRFGPEGCEERWAEHSGDSPRPLQGRGTGCLWRWGPKERRAGGVKLYCPGWSPTPGLKRPSCLHLTNCWDYSRELPRLAPLSSFGAYPLRYFPRPPAHL</sequence>
<evidence type="ECO:0000256" key="1">
    <source>
        <dbReference type="ARBA" id="ARBA00004141"/>
    </source>
</evidence>
<evidence type="ECO:0000313" key="9">
    <source>
        <dbReference type="Proteomes" id="UP000233220"/>
    </source>
</evidence>
<dbReference type="Proteomes" id="UP000233220">
    <property type="component" value="Unplaced"/>
</dbReference>
<dbReference type="Pfam" id="PF10204">
    <property type="entry name" value="DuoxA"/>
    <property type="match status" value="1"/>
</dbReference>